<dbReference type="PROSITE" id="PS01137">
    <property type="entry name" value="TATD_1"/>
    <property type="match status" value="1"/>
</dbReference>
<dbReference type="SUPFAM" id="SSF51556">
    <property type="entry name" value="Metallo-dependent hydrolases"/>
    <property type="match status" value="1"/>
</dbReference>
<dbReference type="GO" id="GO:0005829">
    <property type="term" value="C:cytosol"/>
    <property type="evidence" value="ECO:0007669"/>
    <property type="project" value="TreeGrafter"/>
</dbReference>
<organism evidence="2">
    <name type="scientific">mine drainage metagenome</name>
    <dbReference type="NCBI Taxonomy" id="410659"/>
    <lineage>
        <taxon>unclassified sequences</taxon>
        <taxon>metagenomes</taxon>
        <taxon>ecological metagenomes</taxon>
    </lineage>
</organism>
<dbReference type="PANTHER" id="PTHR46124">
    <property type="entry name" value="D-AMINOACYL-TRNA DEACYLASE"/>
    <property type="match status" value="1"/>
</dbReference>
<dbReference type="InterPro" id="IPR032466">
    <property type="entry name" value="Metal_Hydrolase"/>
</dbReference>
<accession>T1B0N4</accession>
<evidence type="ECO:0000256" key="1">
    <source>
        <dbReference type="ARBA" id="ARBA00022801"/>
    </source>
</evidence>
<protein>
    <submittedName>
        <fullName evidence="2">TatD family hydrolase</fullName>
    </submittedName>
</protein>
<comment type="caution">
    <text evidence="2">The sequence shown here is derived from an EMBL/GenBank/DDBJ whole genome shotgun (WGS) entry which is preliminary data.</text>
</comment>
<evidence type="ECO:0000313" key="2">
    <source>
        <dbReference type="EMBL" id="EQD62113.1"/>
    </source>
</evidence>
<dbReference type="GO" id="GO:0016788">
    <property type="term" value="F:hydrolase activity, acting on ester bonds"/>
    <property type="evidence" value="ECO:0007669"/>
    <property type="project" value="InterPro"/>
</dbReference>
<gene>
    <name evidence="2" type="ORF">B1B_07414</name>
</gene>
<reference evidence="2" key="2">
    <citation type="journal article" date="2014" name="ISME J.">
        <title>Microbial stratification in low pH oxic and suboxic macroscopic growths along an acid mine drainage.</title>
        <authorList>
            <person name="Mendez-Garcia C."/>
            <person name="Mesa V."/>
            <person name="Sprenger R.R."/>
            <person name="Richter M."/>
            <person name="Diez M.S."/>
            <person name="Solano J."/>
            <person name="Bargiela R."/>
            <person name="Golyshina O.V."/>
            <person name="Manteca A."/>
            <person name="Ramos J.L."/>
            <person name="Gallego J.R."/>
            <person name="Llorente I."/>
            <person name="Martins Dos Santos V.A."/>
            <person name="Jensen O.N."/>
            <person name="Pelaez A.I."/>
            <person name="Sanchez J."/>
            <person name="Ferrer M."/>
        </authorList>
    </citation>
    <scope>NUCLEOTIDE SEQUENCE</scope>
</reference>
<name>T1B0N4_9ZZZZ</name>
<dbReference type="PANTHER" id="PTHR46124:SF2">
    <property type="entry name" value="D-AMINOACYL-TRNA DEACYLASE"/>
    <property type="match status" value="1"/>
</dbReference>
<dbReference type="EMBL" id="AUZY01004715">
    <property type="protein sequence ID" value="EQD62113.1"/>
    <property type="molecule type" value="Genomic_DNA"/>
</dbReference>
<feature type="non-terminal residue" evidence="2">
    <location>
        <position position="127"/>
    </location>
</feature>
<dbReference type="AlphaFoldDB" id="T1B0N4"/>
<sequence length="127" mass="13876">MADLALIDAHCHLDEMARRGVSVVDALARAHRAGVHQVVTSGDGLTDSQEASRLADVHPEVFFTVGWHPINPRPPTDSEVEDLRQLLSHPKAVAVGEIGLDYLLRPGHLETPRAIQREMFSSMLALA</sequence>
<keyword evidence="1 2" id="KW-0378">Hydrolase</keyword>
<dbReference type="Gene3D" id="3.20.20.140">
    <property type="entry name" value="Metal-dependent hydrolases"/>
    <property type="match status" value="1"/>
</dbReference>
<dbReference type="Pfam" id="PF01026">
    <property type="entry name" value="TatD_DNase"/>
    <property type="match status" value="1"/>
</dbReference>
<dbReference type="InterPro" id="IPR018228">
    <property type="entry name" value="DNase_TatD-rel_CS"/>
</dbReference>
<reference evidence="2" key="1">
    <citation type="submission" date="2013-08" db="EMBL/GenBank/DDBJ databases">
        <authorList>
            <person name="Mendez C."/>
            <person name="Richter M."/>
            <person name="Ferrer M."/>
            <person name="Sanchez J."/>
        </authorList>
    </citation>
    <scope>NUCLEOTIDE SEQUENCE</scope>
</reference>
<dbReference type="InterPro" id="IPR001130">
    <property type="entry name" value="TatD-like"/>
</dbReference>
<proteinExistence type="predicted"/>